<feature type="repeat" description="PPR" evidence="3">
    <location>
        <begin position="421"/>
        <end position="455"/>
    </location>
</feature>
<keyword evidence="2" id="KW-0677">Repeat</keyword>
<accession>A0A7J0DNC7</accession>
<dbReference type="NCBIfam" id="TIGR00756">
    <property type="entry name" value="PPR"/>
    <property type="match status" value="7"/>
</dbReference>
<reference evidence="5" key="1">
    <citation type="submission" date="2019-07" db="EMBL/GenBank/DDBJ databases">
        <title>De Novo Assembly of kiwifruit Actinidia rufa.</title>
        <authorList>
            <person name="Sugita-Konishi S."/>
            <person name="Sato K."/>
            <person name="Mori E."/>
            <person name="Abe Y."/>
            <person name="Kisaki G."/>
            <person name="Hamano K."/>
            <person name="Suezawa K."/>
            <person name="Otani M."/>
            <person name="Fukuda T."/>
            <person name="Manabe T."/>
            <person name="Gomi K."/>
            <person name="Tabuchi M."/>
            <person name="Akimitsu K."/>
            <person name="Kataoka I."/>
        </authorList>
    </citation>
    <scope>NUCLEOTIDE SEQUENCE [LARGE SCALE GENOMIC DNA]</scope>
    <source>
        <strain evidence="5">cv. Fuchu</strain>
    </source>
</reference>
<protein>
    <recommendedName>
        <fullName evidence="6">Pentatricopeptide repeat (PPR) superfamily protein</fullName>
    </recommendedName>
</protein>
<name>A0A7J0DNC7_9ERIC</name>
<feature type="repeat" description="PPR" evidence="3">
    <location>
        <begin position="316"/>
        <end position="350"/>
    </location>
</feature>
<gene>
    <name evidence="4" type="ORF">Acr_00g0058180</name>
</gene>
<evidence type="ECO:0000313" key="5">
    <source>
        <dbReference type="Proteomes" id="UP000585474"/>
    </source>
</evidence>
<dbReference type="Proteomes" id="UP000585474">
    <property type="component" value="Unassembled WGS sequence"/>
</dbReference>
<evidence type="ECO:0000256" key="3">
    <source>
        <dbReference type="PROSITE-ProRule" id="PRU00708"/>
    </source>
</evidence>
<organism evidence="4 5">
    <name type="scientific">Actinidia rufa</name>
    <dbReference type="NCBI Taxonomy" id="165716"/>
    <lineage>
        <taxon>Eukaryota</taxon>
        <taxon>Viridiplantae</taxon>
        <taxon>Streptophyta</taxon>
        <taxon>Embryophyta</taxon>
        <taxon>Tracheophyta</taxon>
        <taxon>Spermatophyta</taxon>
        <taxon>Magnoliopsida</taxon>
        <taxon>eudicotyledons</taxon>
        <taxon>Gunneridae</taxon>
        <taxon>Pentapetalae</taxon>
        <taxon>asterids</taxon>
        <taxon>Ericales</taxon>
        <taxon>Actinidiaceae</taxon>
        <taxon>Actinidia</taxon>
    </lineage>
</organism>
<dbReference type="PANTHER" id="PTHR47936">
    <property type="entry name" value="PPR_LONG DOMAIN-CONTAINING PROTEIN"/>
    <property type="match status" value="1"/>
</dbReference>
<dbReference type="EMBL" id="BJWL01000313">
    <property type="protein sequence ID" value="GFS38542.1"/>
    <property type="molecule type" value="Genomic_DNA"/>
</dbReference>
<evidence type="ECO:0000256" key="2">
    <source>
        <dbReference type="ARBA" id="ARBA00022737"/>
    </source>
</evidence>
<feature type="repeat" description="PPR" evidence="3">
    <location>
        <begin position="386"/>
        <end position="420"/>
    </location>
</feature>
<dbReference type="Gene3D" id="1.25.40.10">
    <property type="entry name" value="Tetratricopeptide repeat domain"/>
    <property type="match status" value="4"/>
</dbReference>
<dbReference type="Pfam" id="PF12854">
    <property type="entry name" value="PPR_1"/>
    <property type="match status" value="1"/>
</dbReference>
<sequence length="528" mass="59795">MQRSVPYCGRTLALPWPLNAHFKQINPHYTTVLHFTSSSRNPLHNYHLRKRRKWPLSPYKAKWHFTFKHQQALQSLKQSQPTSPHLLSSLIDSFSLYNSDPTPNSYHFILKTLSRNSNWDQIPPVLDRIESVEKFETPEYVFVDLIRVYGDSNRIREAIDLFFRIHKFRCVPSIYSLNSLLIVLCRNREGIRVVPQILLKSQLMNIRAEGSSFSILIRALCRLRKVNYAIKLLNFMVSDGLGLDERLCSLILSALCEGKDLSGVLVLSFLEEIRKLGFFPKRVDWCNVIRFLVKTGNDMDALDALEQMKIDGIKPNVICYTLVLGGIVEQSKFEIVDKLFDEMLVLGLVPNIHTYNVYINGLCKQHKLGEGVRMLSCMEELGCKPDVVTYNMLLKGFCEVGKLSRALEIVKEMGSKGVKLDSRSYGTIIDGLVNKGEIDEACGMLKEVLDKGFLPQLSTFDGLICGLCERGLVCNALELLRETVGKNVAPGIRAWEALLIGSEFKSSFEEITSTGDKNLIQTGLLGLP</sequence>
<comment type="caution">
    <text evidence="4">The sequence shown here is derived from an EMBL/GenBank/DDBJ whole genome shotgun (WGS) entry which is preliminary data.</text>
</comment>
<comment type="similarity">
    <text evidence="1">Belongs to the PPR family. P subfamily.</text>
</comment>
<evidence type="ECO:0000256" key="1">
    <source>
        <dbReference type="ARBA" id="ARBA00007626"/>
    </source>
</evidence>
<dbReference type="OrthoDB" id="185373at2759"/>
<keyword evidence="5" id="KW-1185">Reference proteome</keyword>
<proteinExistence type="inferred from homology"/>
<dbReference type="PANTHER" id="PTHR47936:SF1">
    <property type="entry name" value="PENTATRICOPEPTIDE REPEAT-CONTAINING PROTEIN GUN1, CHLOROPLASTIC"/>
    <property type="match status" value="1"/>
</dbReference>
<dbReference type="PROSITE" id="PS51375">
    <property type="entry name" value="PPR"/>
    <property type="match status" value="5"/>
</dbReference>
<feature type="repeat" description="PPR" evidence="3">
    <location>
        <begin position="351"/>
        <end position="385"/>
    </location>
</feature>
<dbReference type="InterPro" id="IPR011990">
    <property type="entry name" value="TPR-like_helical_dom_sf"/>
</dbReference>
<evidence type="ECO:0000313" key="4">
    <source>
        <dbReference type="EMBL" id="GFS38542.1"/>
    </source>
</evidence>
<dbReference type="AlphaFoldDB" id="A0A7J0DNC7"/>
<dbReference type="Pfam" id="PF13812">
    <property type="entry name" value="PPR_3"/>
    <property type="match status" value="1"/>
</dbReference>
<dbReference type="Pfam" id="PF01535">
    <property type="entry name" value="PPR"/>
    <property type="match status" value="2"/>
</dbReference>
<dbReference type="Pfam" id="PF13041">
    <property type="entry name" value="PPR_2"/>
    <property type="match status" value="1"/>
</dbReference>
<feature type="repeat" description="PPR" evidence="3">
    <location>
        <begin position="209"/>
        <end position="243"/>
    </location>
</feature>
<dbReference type="InterPro" id="IPR002885">
    <property type="entry name" value="PPR_rpt"/>
</dbReference>
<evidence type="ECO:0008006" key="6">
    <source>
        <dbReference type="Google" id="ProtNLM"/>
    </source>
</evidence>